<dbReference type="Proteomes" id="UP000030905">
    <property type="component" value="Chromosome"/>
</dbReference>
<dbReference type="Pfam" id="PF14277">
    <property type="entry name" value="DUF4364"/>
    <property type="match status" value="1"/>
</dbReference>
<proteinExistence type="predicted"/>
<accession>A0A0H3J734</accession>
<name>A0A0H3J734_CLOPA</name>
<dbReference type="GeneID" id="93073818"/>
<reference evidence="2" key="2">
    <citation type="submission" date="2015-10" db="EMBL/GenBank/DDBJ databases">
        <title>Improved Draft Genome Sequence of Clostridium pasteurianum Strain ATCC 6013 (DSM 525) Using a Hybrid Next-Generation Sequencing Approach.</title>
        <authorList>
            <person name="Pyne M.E."/>
            <person name="Utturkar S.M."/>
            <person name="Brown S.D."/>
            <person name="Moo-Young M."/>
            <person name="Chung D.A."/>
            <person name="Chou P.C."/>
        </authorList>
    </citation>
    <scope>NUCLEOTIDE SEQUENCE</scope>
    <source>
        <strain evidence="2">ATCC 6013</strain>
    </source>
</reference>
<dbReference type="InterPro" id="IPR025374">
    <property type="entry name" value="DUF4364"/>
</dbReference>
<dbReference type="EMBL" id="CP009268">
    <property type="protein sequence ID" value="AJA51716.1"/>
    <property type="molecule type" value="Genomic_DNA"/>
</dbReference>
<reference evidence="1" key="1">
    <citation type="journal article" date="2015" name="Genome Announc.">
        <title>Complete Genome Sequence of the Nitrogen-Fixing and Solvent-Producing Clostridium pasteurianum DSM 525.</title>
        <authorList>
            <person name="Poehlein A."/>
            <person name="Grosse-Honebrink A."/>
            <person name="Zhang Y."/>
            <person name="Minton N.P."/>
            <person name="Daniel R."/>
        </authorList>
    </citation>
    <scope>NUCLEOTIDE SEQUENCE [LARGE SCALE GENOMIC DNA]</scope>
    <source>
        <strain evidence="1">DSM 525</strain>
    </source>
</reference>
<evidence type="ECO:0008006" key="5">
    <source>
        <dbReference type="Google" id="ProtNLM"/>
    </source>
</evidence>
<organism evidence="1 4">
    <name type="scientific">Clostridium pasteurianum DSM 525 = ATCC 6013</name>
    <dbReference type="NCBI Taxonomy" id="1262449"/>
    <lineage>
        <taxon>Bacteria</taxon>
        <taxon>Bacillati</taxon>
        <taxon>Bacillota</taxon>
        <taxon>Clostridia</taxon>
        <taxon>Eubacteriales</taxon>
        <taxon>Clostridiaceae</taxon>
        <taxon>Clostridium</taxon>
    </lineage>
</organism>
<dbReference type="InterPro" id="IPR036388">
    <property type="entry name" value="WH-like_DNA-bd_sf"/>
</dbReference>
<evidence type="ECO:0000313" key="1">
    <source>
        <dbReference type="EMBL" id="AJA51716.1"/>
    </source>
</evidence>
<evidence type="ECO:0000313" key="2">
    <source>
        <dbReference type="EMBL" id="KRU12276.1"/>
    </source>
</evidence>
<dbReference type="RefSeq" id="WP_003443573.1">
    <property type="nucleotide sequence ID" value="NZ_ANZB01000004.1"/>
</dbReference>
<reference evidence="2 3" key="3">
    <citation type="journal article" name="Genome Announc.">
        <title>Improved Draft Genome Sequence of Clostridium pasteurianum Strain ATCC 6013 (DSM 525) Using a Hybrid Next-Generation Sequencing Approach.</title>
        <authorList>
            <person name="Pyne M.E."/>
            <person name="Utturkar S."/>
            <person name="Brown S.D."/>
            <person name="Moo-Young M."/>
            <person name="Chung D.A."/>
            <person name="Chou C.P."/>
        </authorList>
    </citation>
    <scope>NUCLEOTIDE SEQUENCE [LARGE SCALE GENOMIC DNA]</scope>
    <source>
        <strain evidence="2 3">ATCC 6013</strain>
    </source>
</reference>
<evidence type="ECO:0000313" key="3">
    <source>
        <dbReference type="Proteomes" id="UP000028042"/>
    </source>
</evidence>
<sequence length="175" mass="20070">MFDDTLELAENKLLLMYILKQIKLPISKNQLTEIVLKNNLINYFTLQEYISALIAANFISYNDINGKHRLNITSKGDKILSMFSNRLSDAKKELIDSYLKSNILNIKKEISLTADYTLANNDSFTVNLKATENDITLIDLKLNVVSNKQAKDLCVKWKNNSSELYTKIMKVLIED</sequence>
<keyword evidence="4" id="KW-1185">Reference proteome</keyword>
<dbReference type="EMBL" id="JPGY02000001">
    <property type="protein sequence ID" value="KRU12276.1"/>
    <property type="molecule type" value="Genomic_DNA"/>
</dbReference>
<protein>
    <recommendedName>
        <fullName evidence="5">DUF4364 domain-containing protein</fullName>
    </recommendedName>
</protein>
<dbReference type="KEGG" id="cpae:CPAST_c16530"/>
<dbReference type="PATRIC" id="fig|1262449.3.peg.1492"/>
<dbReference type="Proteomes" id="UP000028042">
    <property type="component" value="Unassembled WGS sequence"/>
</dbReference>
<dbReference type="AlphaFoldDB" id="A0A0H3J734"/>
<dbReference type="eggNOG" id="COG3432">
    <property type="taxonomic scope" value="Bacteria"/>
</dbReference>
<evidence type="ECO:0000313" key="4">
    <source>
        <dbReference type="Proteomes" id="UP000030905"/>
    </source>
</evidence>
<dbReference type="Gene3D" id="1.10.10.10">
    <property type="entry name" value="Winged helix-like DNA-binding domain superfamily/Winged helix DNA-binding domain"/>
    <property type="match status" value="1"/>
</dbReference>
<dbReference type="KEGG" id="cpat:CLPA_c16530"/>
<gene>
    <name evidence="1" type="ORF">CLPA_c16530</name>
    <name evidence="2" type="ORF">CP6013_01523</name>
</gene>